<dbReference type="PANTHER" id="PTHR13362">
    <property type="entry name" value="MITOCHONDRIAL RIBOSOMAL PROTEIN S33"/>
    <property type="match status" value="1"/>
</dbReference>
<gene>
    <name evidence="8" type="ORF">BJ878DRAFT_423767</name>
</gene>
<evidence type="ECO:0000256" key="4">
    <source>
        <dbReference type="ARBA" id="ARBA00023128"/>
    </source>
</evidence>
<dbReference type="Pfam" id="PF08293">
    <property type="entry name" value="MRP-S33"/>
    <property type="match status" value="1"/>
</dbReference>
<evidence type="ECO:0000256" key="1">
    <source>
        <dbReference type="ARBA" id="ARBA00004173"/>
    </source>
</evidence>
<accession>A0A9P8CE67</accession>
<dbReference type="EMBL" id="MU253984">
    <property type="protein sequence ID" value="KAG9243360.1"/>
    <property type="molecule type" value="Genomic_DNA"/>
</dbReference>
<dbReference type="Proteomes" id="UP000887226">
    <property type="component" value="Unassembled WGS sequence"/>
</dbReference>
<sequence>MSVPRTRLLDLMKVQCRIFSHTFNPEGLRLGNKVLRQRLKGPVLAAYYPRKISTLKDLRKAYSGPDGFEIPNDDHDDWEENHKIIKARGKGAPKKKRTAEESKKFKGKKR</sequence>
<evidence type="ECO:0000256" key="7">
    <source>
        <dbReference type="SAM" id="MobiDB-lite"/>
    </source>
</evidence>
<evidence type="ECO:0000256" key="3">
    <source>
        <dbReference type="ARBA" id="ARBA00022980"/>
    </source>
</evidence>
<dbReference type="GO" id="GO:0005840">
    <property type="term" value="C:ribosome"/>
    <property type="evidence" value="ECO:0007669"/>
    <property type="project" value="UniProtKB-KW"/>
</dbReference>
<evidence type="ECO:0000256" key="6">
    <source>
        <dbReference type="ARBA" id="ARBA00035132"/>
    </source>
</evidence>
<comment type="similarity">
    <text evidence="2">Belongs to the mitochondrion-specific ribosomal protein mS33 family.</text>
</comment>
<evidence type="ECO:0000313" key="9">
    <source>
        <dbReference type="Proteomes" id="UP000887226"/>
    </source>
</evidence>
<keyword evidence="3" id="KW-0689">Ribosomal protein</keyword>
<dbReference type="GO" id="GO:1990904">
    <property type="term" value="C:ribonucleoprotein complex"/>
    <property type="evidence" value="ECO:0007669"/>
    <property type="project" value="UniProtKB-KW"/>
</dbReference>
<proteinExistence type="inferred from homology"/>
<dbReference type="InterPro" id="IPR013219">
    <property type="entry name" value="Ribosomal_mS33"/>
</dbReference>
<comment type="caution">
    <text evidence="8">The sequence shown here is derived from an EMBL/GenBank/DDBJ whole genome shotgun (WGS) entry which is preliminary data.</text>
</comment>
<name>A0A9P8CE67_9HELO</name>
<evidence type="ECO:0000256" key="5">
    <source>
        <dbReference type="ARBA" id="ARBA00023274"/>
    </source>
</evidence>
<feature type="compositionally biased region" description="Basic residues" evidence="7">
    <location>
        <begin position="84"/>
        <end position="97"/>
    </location>
</feature>
<evidence type="ECO:0000313" key="8">
    <source>
        <dbReference type="EMBL" id="KAG9243360.1"/>
    </source>
</evidence>
<dbReference type="PANTHER" id="PTHR13362:SF2">
    <property type="entry name" value="SMALL RIBOSOMAL SUBUNIT PROTEIN MS33"/>
    <property type="match status" value="1"/>
</dbReference>
<feature type="region of interest" description="Disordered" evidence="7">
    <location>
        <begin position="81"/>
        <end position="110"/>
    </location>
</feature>
<keyword evidence="5" id="KW-0687">Ribonucleoprotein</keyword>
<dbReference type="OrthoDB" id="2257454at2759"/>
<keyword evidence="4" id="KW-0496">Mitochondrion</keyword>
<evidence type="ECO:0000256" key="2">
    <source>
        <dbReference type="ARBA" id="ARBA00008970"/>
    </source>
</evidence>
<comment type="subcellular location">
    <subcellularLocation>
        <location evidence="1">Mitochondrion</location>
    </subcellularLocation>
</comment>
<protein>
    <recommendedName>
        <fullName evidence="6">Small ribosomal subunit protein mS33</fullName>
    </recommendedName>
</protein>
<organism evidence="8 9">
    <name type="scientific">Calycina marina</name>
    <dbReference type="NCBI Taxonomy" id="1763456"/>
    <lineage>
        <taxon>Eukaryota</taxon>
        <taxon>Fungi</taxon>
        <taxon>Dikarya</taxon>
        <taxon>Ascomycota</taxon>
        <taxon>Pezizomycotina</taxon>
        <taxon>Leotiomycetes</taxon>
        <taxon>Helotiales</taxon>
        <taxon>Pezizellaceae</taxon>
        <taxon>Calycina</taxon>
    </lineage>
</organism>
<dbReference type="AlphaFoldDB" id="A0A9P8CE67"/>
<keyword evidence="9" id="KW-1185">Reference proteome</keyword>
<dbReference type="GO" id="GO:0005739">
    <property type="term" value="C:mitochondrion"/>
    <property type="evidence" value="ECO:0007669"/>
    <property type="project" value="UniProtKB-SubCell"/>
</dbReference>
<reference evidence="8" key="1">
    <citation type="journal article" date="2021" name="IMA Fungus">
        <title>Genomic characterization of three marine fungi, including Emericellopsis atlantica sp. nov. with signatures of a generalist lifestyle and marine biomass degradation.</title>
        <authorList>
            <person name="Hagestad O.C."/>
            <person name="Hou L."/>
            <person name="Andersen J.H."/>
            <person name="Hansen E.H."/>
            <person name="Altermark B."/>
            <person name="Li C."/>
            <person name="Kuhnert E."/>
            <person name="Cox R.J."/>
            <person name="Crous P.W."/>
            <person name="Spatafora J.W."/>
            <person name="Lail K."/>
            <person name="Amirebrahimi M."/>
            <person name="Lipzen A."/>
            <person name="Pangilinan J."/>
            <person name="Andreopoulos W."/>
            <person name="Hayes R.D."/>
            <person name="Ng V."/>
            <person name="Grigoriev I.V."/>
            <person name="Jackson S.A."/>
            <person name="Sutton T.D.S."/>
            <person name="Dobson A.D.W."/>
            <person name="Rama T."/>
        </authorList>
    </citation>
    <scope>NUCLEOTIDE SEQUENCE</scope>
    <source>
        <strain evidence="8">TRa3180A</strain>
    </source>
</reference>